<feature type="transmembrane region" description="Helical" evidence="5">
    <location>
        <begin position="382"/>
        <end position="404"/>
    </location>
</feature>
<feature type="transmembrane region" description="Helical" evidence="5">
    <location>
        <begin position="36"/>
        <end position="54"/>
    </location>
</feature>
<feature type="transmembrane region" description="Helical" evidence="5">
    <location>
        <begin position="341"/>
        <end position="362"/>
    </location>
</feature>
<evidence type="ECO:0000256" key="3">
    <source>
        <dbReference type="ARBA" id="ARBA00022989"/>
    </source>
</evidence>
<feature type="transmembrane region" description="Helical" evidence="5">
    <location>
        <begin position="12"/>
        <end position="30"/>
    </location>
</feature>
<dbReference type="InterPro" id="IPR007016">
    <property type="entry name" value="O-antigen_ligase-rel_domated"/>
</dbReference>
<dbReference type="EMBL" id="SMBY01000016">
    <property type="protein sequence ID" value="TCV02504.1"/>
    <property type="molecule type" value="Genomic_DNA"/>
</dbReference>
<evidence type="ECO:0000313" key="8">
    <source>
        <dbReference type="Proteomes" id="UP000295433"/>
    </source>
</evidence>
<evidence type="ECO:0000256" key="5">
    <source>
        <dbReference type="SAM" id="Phobius"/>
    </source>
</evidence>
<evidence type="ECO:0000313" key="7">
    <source>
        <dbReference type="EMBL" id="TCV02504.1"/>
    </source>
</evidence>
<proteinExistence type="predicted"/>
<comment type="subcellular location">
    <subcellularLocation>
        <location evidence="1">Membrane</location>
        <topology evidence="1">Multi-pass membrane protein</topology>
    </subcellularLocation>
</comment>
<dbReference type="RefSeq" id="WP_132458944.1">
    <property type="nucleotide sequence ID" value="NZ_JAWIZJ010000016.1"/>
</dbReference>
<gene>
    <name evidence="7" type="ORF">EDC54_11610</name>
</gene>
<dbReference type="GO" id="GO:0016020">
    <property type="term" value="C:membrane"/>
    <property type="evidence" value="ECO:0007669"/>
    <property type="project" value="UniProtKB-SubCell"/>
</dbReference>
<keyword evidence="4 5" id="KW-0472">Membrane</keyword>
<evidence type="ECO:0000259" key="6">
    <source>
        <dbReference type="Pfam" id="PF04932"/>
    </source>
</evidence>
<dbReference type="PANTHER" id="PTHR37422:SF17">
    <property type="entry name" value="O-ANTIGEN LIGASE"/>
    <property type="match status" value="1"/>
</dbReference>
<dbReference type="InterPro" id="IPR051533">
    <property type="entry name" value="WaaL-like"/>
</dbReference>
<dbReference type="OrthoDB" id="6502028at2"/>
<evidence type="ECO:0000256" key="2">
    <source>
        <dbReference type="ARBA" id="ARBA00022692"/>
    </source>
</evidence>
<feature type="transmembrane region" description="Helical" evidence="5">
    <location>
        <begin position="128"/>
        <end position="144"/>
    </location>
</feature>
<name>A0A4R3VFK6_9GAMM</name>
<feature type="transmembrane region" description="Helical" evidence="5">
    <location>
        <begin position="187"/>
        <end position="213"/>
    </location>
</feature>
<comment type="caution">
    <text evidence="7">The sequence shown here is derived from an EMBL/GenBank/DDBJ whole genome shotgun (WGS) entry which is preliminary data.</text>
</comment>
<dbReference type="Pfam" id="PF04932">
    <property type="entry name" value="Wzy_C"/>
    <property type="match status" value="1"/>
</dbReference>
<feature type="domain" description="O-antigen ligase-related" evidence="6">
    <location>
        <begin position="197"/>
        <end position="348"/>
    </location>
</feature>
<protein>
    <submittedName>
        <fullName evidence="7">O-antigen ligase</fullName>
    </submittedName>
</protein>
<dbReference type="AlphaFoldDB" id="A0A4R3VFK6"/>
<keyword evidence="2 5" id="KW-0812">Transmembrane</keyword>
<organism evidence="7 8">
    <name type="scientific">Samsonia erythrinae</name>
    <dbReference type="NCBI Taxonomy" id="160434"/>
    <lineage>
        <taxon>Bacteria</taxon>
        <taxon>Pseudomonadati</taxon>
        <taxon>Pseudomonadota</taxon>
        <taxon>Gammaproteobacteria</taxon>
        <taxon>Enterobacterales</taxon>
        <taxon>Pectobacteriaceae</taxon>
        <taxon>Samsonia</taxon>
    </lineage>
</organism>
<keyword evidence="7" id="KW-0436">Ligase</keyword>
<keyword evidence="8" id="KW-1185">Reference proteome</keyword>
<dbReference type="Proteomes" id="UP000295433">
    <property type="component" value="Unassembled WGS sequence"/>
</dbReference>
<sequence length="412" mass="46728">MNILHNSNKKEILSIIVYIGLITSLITMIFDLKLSVKIFNTIGIITLLSILFIVKIDNLKQARIILPLSIILLSTINFIWEKTYRSESSELIGLYYSYHNVTKILFLGSSIFLFTITSSLKETIFRKMYVLIYSIPAILIIYYYSTFTEAARFTISNNVATSSAYILSFIGILLSQLILLNSGRKKLLFYFLNHSVFFILIVTTGTRAAILAYPVLNIITLFPFILKDKKIDYKLISIFIAVTFFSLILCNKTVSSRTEELLSDLQKYNQQNSSSSVGARLAMYKSGVYSFLNAPMGQSAESREINIKEQIEKDPSLAGASPYTGIHLHNDFIESLSLKGIFGGIIILFFYYSLFYFSLFIIKDYAVTALSLSLIIYGLSDVIFYGKSPTAIWIIIFCLSITLAKQKKHHEN</sequence>
<evidence type="ECO:0000256" key="4">
    <source>
        <dbReference type="ARBA" id="ARBA00023136"/>
    </source>
</evidence>
<reference evidence="7 8" key="1">
    <citation type="submission" date="2019-03" db="EMBL/GenBank/DDBJ databases">
        <title>Genomic Encyclopedia of Type Strains, Phase IV (KMG-IV): sequencing the most valuable type-strain genomes for metagenomic binning, comparative biology and taxonomic classification.</title>
        <authorList>
            <person name="Goeker M."/>
        </authorList>
    </citation>
    <scope>NUCLEOTIDE SEQUENCE [LARGE SCALE GENOMIC DNA]</scope>
    <source>
        <strain evidence="7 8">DSM 16730</strain>
    </source>
</reference>
<feature type="transmembrane region" description="Helical" evidence="5">
    <location>
        <begin position="61"/>
        <end position="80"/>
    </location>
</feature>
<feature type="transmembrane region" description="Helical" evidence="5">
    <location>
        <begin position="164"/>
        <end position="180"/>
    </location>
</feature>
<feature type="transmembrane region" description="Helical" evidence="5">
    <location>
        <begin position="100"/>
        <end position="116"/>
    </location>
</feature>
<dbReference type="GO" id="GO:0016874">
    <property type="term" value="F:ligase activity"/>
    <property type="evidence" value="ECO:0007669"/>
    <property type="project" value="UniProtKB-KW"/>
</dbReference>
<evidence type="ECO:0000256" key="1">
    <source>
        <dbReference type="ARBA" id="ARBA00004141"/>
    </source>
</evidence>
<feature type="transmembrane region" description="Helical" evidence="5">
    <location>
        <begin position="233"/>
        <end position="250"/>
    </location>
</feature>
<dbReference type="PANTHER" id="PTHR37422">
    <property type="entry name" value="TEICHURONIC ACID BIOSYNTHESIS PROTEIN TUAE"/>
    <property type="match status" value="1"/>
</dbReference>
<keyword evidence="3 5" id="KW-1133">Transmembrane helix</keyword>
<accession>A0A4R3VFK6</accession>